<comment type="catalytic activity">
    <reaction evidence="7">
        <text>[(1-&gt;4)-alpha-D-galacturonosyl methyl ester](n) + n H2O = [(1-&gt;4)-alpha-D-galacturonosyl](n) + n methanol + n H(+)</text>
        <dbReference type="Rhea" id="RHEA:22380"/>
        <dbReference type="Rhea" id="RHEA-COMP:14570"/>
        <dbReference type="Rhea" id="RHEA-COMP:14573"/>
        <dbReference type="ChEBI" id="CHEBI:15377"/>
        <dbReference type="ChEBI" id="CHEBI:15378"/>
        <dbReference type="ChEBI" id="CHEBI:17790"/>
        <dbReference type="ChEBI" id="CHEBI:140522"/>
        <dbReference type="ChEBI" id="CHEBI:140523"/>
        <dbReference type="EC" id="3.1.1.11"/>
    </reaction>
</comment>
<dbReference type="HOGENOM" id="CLU_012243_3_0_1"/>
<organism evidence="12">
    <name type="scientific">Arabidopsis lyrata subsp. lyrata</name>
    <name type="common">Lyre-leaved rock-cress</name>
    <dbReference type="NCBI Taxonomy" id="81972"/>
    <lineage>
        <taxon>Eukaryota</taxon>
        <taxon>Viridiplantae</taxon>
        <taxon>Streptophyta</taxon>
        <taxon>Embryophyta</taxon>
        <taxon>Tracheophyta</taxon>
        <taxon>Spermatophyta</taxon>
        <taxon>Magnoliopsida</taxon>
        <taxon>eudicotyledons</taxon>
        <taxon>Gunneridae</taxon>
        <taxon>Pentapetalae</taxon>
        <taxon>rosids</taxon>
        <taxon>malvids</taxon>
        <taxon>Brassicales</taxon>
        <taxon>Brassicaceae</taxon>
        <taxon>Camelineae</taxon>
        <taxon>Arabidopsis</taxon>
    </lineage>
</organism>
<keyword evidence="4" id="KW-0378">Hydrolase</keyword>
<evidence type="ECO:0000256" key="9">
    <source>
        <dbReference type="SAM" id="SignalP"/>
    </source>
</evidence>
<dbReference type="FunFam" id="2.160.20.10:FF:000013">
    <property type="entry name" value="Pectinesterase"/>
    <property type="match status" value="1"/>
</dbReference>
<dbReference type="Proteomes" id="UP000008694">
    <property type="component" value="Unassembled WGS sequence"/>
</dbReference>
<feature type="chain" id="PRO_5011108969" description="pectinesterase" evidence="9">
    <location>
        <begin position="25"/>
        <end position="336"/>
    </location>
</feature>
<evidence type="ECO:0000256" key="2">
    <source>
        <dbReference type="ARBA" id="ARBA00008891"/>
    </source>
</evidence>
<dbReference type="Pfam" id="PF01095">
    <property type="entry name" value="Pectinesterase"/>
    <property type="match status" value="1"/>
</dbReference>
<dbReference type="UniPathway" id="UPA00545">
    <property type="reaction ID" value="UER00823"/>
</dbReference>
<keyword evidence="12" id="KW-1185">Reference proteome</keyword>
<evidence type="ECO:0000256" key="3">
    <source>
        <dbReference type="ARBA" id="ARBA00013229"/>
    </source>
</evidence>
<keyword evidence="6" id="KW-0325">Glycoprotein</keyword>
<evidence type="ECO:0000256" key="8">
    <source>
        <dbReference type="ARBA" id="ARBA00057335"/>
    </source>
</evidence>
<sequence>MGTHRIIIGLVALCCFCLPHLIEAKPFGVYQRQVFVDQSGHGNFRTIQKAIDSVPINNTHWFFINVKAGLYREKIVIPQKKPFIVIVGAGKRLTRVEWDDHDSLAQSPTFATLADNTVVKSITFANSYNFPSKGKMNKNPRVPAVAAFIGGDKSAFYSVGFAGIQDTLWDSDGRHYFHRCTIQGAVDFILGGGQSIYQSCVIQVLGGQLEPAGTEGYITAQGRNNPYDANGFVFINCLVYGTGKAYLGRAWRPYSRVIFYNSNLTDVVVPRGWWEWNQTGYEKQLIFAEHGCFGSGSNTGKRVKWVKKLSGSAVQQLTDLSFINRGGWLENLPIPV</sequence>
<keyword evidence="9" id="KW-0732">Signal</keyword>
<gene>
    <name evidence="11" type="ORF">ARALYDRAFT_661748</name>
</gene>
<dbReference type="GO" id="GO:0030599">
    <property type="term" value="F:pectinesterase activity"/>
    <property type="evidence" value="ECO:0007669"/>
    <property type="project" value="UniProtKB-EC"/>
</dbReference>
<comment type="pathway">
    <text evidence="1">Glycan metabolism; pectin degradation; 2-dehydro-3-deoxy-D-gluconate from pectin: step 1/5.</text>
</comment>
<evidence type="ECO:0000259" key="10">
    <source>
        <dbReference type="Pfam" id="PF01095"/>
    </source>
</evidence>
<name>D7LYJ4_ARALL</name>
<dbReference type="InterPro" id="IPR000070">
    <property type="entry name" value="Pectinesterase_cat"/>
</dbReference>
<feature type="signal peptide" evidence="9">
    <location>
        <begin position="1"/>
        <end position="24"/>
    </location>
</feature>
<comment type="function">
    <text evidence="8">Acts in the modification of cell walls via demethylesterification of cell wall pectin.</text>
</comment>
<dbReference type="InterPro" id="IPR012334">
    <property type="entry name" value="Pectin_lyas_fold"/>
</dbReference>
<dbReference type="PANTHER" id="PTHR31321:SF76">
    <property type="entry name" value="PECTINESTERASE 10-RELATED"/>
    <property type="match status" value="1"/>
</dbReference>
<comment type="similarity">
    <text evidence="2">Belongs to the pectinesterase family.</text>
</comment>
<dbReference type="OrthoDB" id="2019149at2759"/>
<evidence type="ECO:0000313" key="11">
    <source>
        <dbReference type="EMBL" id="EFH48111.1"/>
    </source>
</evidence>
<evidence type="ECO:0000256" key="6">
    <source>
        <dbReference type="ARBA" id="ARBA00023180"/>
    </source>
</evidence>
<evidence type="ECO:0000256" key="4">
    <source>
        <dbReference type="ARBA" id="ARBA00022801"/>
    </source>
</evidence>
<dbReference type="Gramene" id="Al_scaffold_0006_1813">
    <property type="protein sequence ID" value="Al_scaffold_0006_1813"/>
    <property type="gene ID" value="Al_scaffold_0006_1813"/>
</dbReference>
<feature type="domain" description="Pectinesterase catalytic" evidence="10">
    <location>
        <begin position="34"/>
        <end position="323"/>
    </location>
</feature>
<accession>D7LYJ4</accession>
<dbReference type="Gene3D" id="2.160.20.10">
    <property type="entry name" value="Single-stranded right-handed beta-helix, Pectin lyase-like"/>
    <property type="match status" value="1"/>
</dbReference>
<dbReference type="KEGG" id="aly:9309990"/>
<dbReference type="GO" id="GO:0045490">
    <property type="term" value="P:pectin catabolic process"/>
    <property type="evidence" value="ECO:0007669"/>
    <property type="project" value="UniProtKB-UniPathway"/>
</dbReference>
<proteinExistence type="inferred from homology"/>
<evidence type="ECO:0000313" key="12">
    <source>
        <dbReference type="Proteomes" id="UP000008694"/>
    </source>
</evidence>
<evidence type="ECO:0000256" key="5">
    <source>
        <dbReference type="ARBA" id="ARBA00023085"/>
    </source>
</evidence>
<evidence type="ECO:0000256" key="7">
    <source>
        <dbReference type="ARBA" id="ARBA00047928"/>
    </source>
</evidence>
<dbReference type="InterPro" id="IPR011050">
    <property type="entry name" value="Pectin_lyase_fold/virulence"/>
</dbReference>
<evidence type="ECO:0000256" key="1">
    <source>
        <dbReference type="ARBA" id="ARBA00005184"/>
    </source>
</evidence>
<dbReference type="STRING" id="81972.D7LYJ4"/>
<reference evidence="12" key="1">
    <citation type="journal article" date="2011" name="Nat. Genet.">
        <title>The Arabidopsis lyrata genome sequence and the basis of rapid genome size change.</title>
        <authorList>
            <person name="Hu T.T."/>
            <person name="Pattyn P."/>
            <person name="Bakker E.G."/>
            <person name="Cao J."/>
            <person name="Cheng J.-F."/>
            <person name="Clark R.M."/>
            <person name="Fahlgren N."/>
            <person name="Fawcett J.A."/>
            <person name="Grimwood J."/>
            <person name="Gundlach H."/>
            <person name="Haberer G."/>
            <person name="Hollister J.D."/>
            <person name="Ossowski S."/>
            <person name="Ottilar R.P."/>
            <person name="Salamov A.A."/>
            <person name="Schneeberger K."/>
            <person name="Spannagl M."/>
            <person name="Wang X."/>
            <person name="Yang L."/>
            <person name="Nasrallah M.E."/>
            <person name="Bergelson J."/>
            <person name="Carrington J.C."/>
            <person name="Gaut B.S."/>
            <person name="Schmutz J."/>
            <person name="Mayer K.F.X."/>
            <person name="Van de Peer Y."/>
            <person name="Grigoriev I.V."/>
            <person name="Nordborg M."/>
            <person name="Weigel D."/>
            <person name="Guo Y.-L."/>
        </authorList>
    </citation>
    <scope>NUCLEOTIDE SEQUENCE [LARGE SCALE GENOMIC DNA]</scope>
    <source>
        <strain evidence="12">cv. MN47</strain>
    </source>
</reference>
<dbReference type="GO" id="GO:0042545">
    <property type="term" value="P:cell wall modification"/>
    <property type="evidence" value="ECO:0007669"/>
    <property type="project" value="InterPro"/>
</dbReference>
<dbReference type="EMBL" id="GL348718">
    <property type="protein sequence ID" value="EFH48111.1"/>
    <property type="molecule type" value="Genomic_DNA"/>
</dbReference>
<dbReference type="AlphaFoldDB" id="D7LYJ4"/>
<keyword evidence="5" id="KW-0063">Aspartyl esterase</keyword>
<protein>
    <recommendedName>
        <fullName evidence="3">pectinesterase</fullName>
        <ecNumber evidence="3">3.1.1.11</ecNumber>
    </recommendedName>
</protein>
<dbReference type="PANTHER" id="PTHR31321">
    <property type="entry name" value="ACYL-COA THIOESTER HYDROLASE YBHC-RELATED"/>
    <property type="match status" value="1"/>
</dbReference>
<dbReference type="eggNOG" id="ENOG502QVK0">
    <property type="taxonomic scope" value="Eukaryota"/>
</dbReference>
<dbReference type="EC" id="3.1.1.11" evidence="3"/>
<dbReference type="SUPFAM" id="SSF51126">
    <property type="entry name" value="Pectin lyase-like"/>
    <property type="match status" value="1"/>
</dbReference>